<sequence>MGSQFNAVNLRGFKEAVCGVLHIRCSFSASLLGKWKTAILQLLRAHQYRFVKDTKHEPRELLSDRFLDSTERLDDDAIAHGRDFNFLLDTSAIAQILCFGALFMCLPIDRSAPPPSSSTLPVSEFDVPKPEPADTATPTPTTTDDPHRIAADVLADLLSNAADPPLDGAVDSLFSLKVGEISPVHKTLMPPFCTVLLQPLKEWLTRLRGNADSALMLEDPSRPKHHPAPSCDRLQGSSKSLADPHLRNVRRVPPSVETAVFDPEQTLHLNDDERKDYRIAEWENPQATEQGREGDVVILLTNRLDVTRATGGFLDDHLRLNIALTRCKHGQFVLGKAREIIGLQVNLTKIISIKKGRENESPTKSVGETIKKIKKFRRHPLDECRHRLD</sequence>
<accession>A0A3P8B5K6</accession>
<dbReference type="Proteomes" id="UP000050761">
    <property type="component" value="Unassembled WGS sequence"/>
</dbReference>
<reference evidence="5" key="2">
    <citation type="submission" date="2019-09" db="UniProtKB">
        <authorList>
            <consortium name="WormBaseParasite"/>
        </authorList>
    </citation>
    <scope>IDENTIFICATION</scope>
</reference>
<reference evidence="3 4" key="1">
    <citation type="submission" date="2018-11" db="EMBL/GenBank/DDBJ databases">
        <authorList>
            <consortium name="Pathogen Informatics"/>
        </authorList>
    </citation>
    <scope>NUCLEOTIDE SEQUENCE [LARGE SCALE GENOMIC DNA]</scope>
</reference>
<evidence type="ECO:0000313" key="5">
    <source>
        <dbReference type="WBParaSite" id="HPBE_0001611501-mRNA-1"/>
    </source>
</evidence>
<name>A0A3P8B5K6_HELPZ</name>
<evidence type="ECO:0000313" key="3">
    <source>
        <dbReference type="EMBL" id="VDP04998.1"/>
    </source>
</evidence>
<dbReference type="OrthoDB" id="5851052at2759"/>
<dbReference type="InterPro" id="IPR041679">
    <property type="entry name" value="DNA2/NAM7-like_C"/>
</dbReference>
<gene>
    <name evidence="3" type="ORF">HPBE_LOCUS16114</name>
</gene>
<keyword evidence="4" id="KW-1185">Reference proteome</keyword>
<feature type="domain" description="DNA2/NAM7 helicase-like C-terminal" evidence="2">
    <location>
        <begin position="290"/>
        <end position="337"/>
    </location>
</feature>
<feature type="compositionally biased region" description="Low complexity" evidence="1">
    <location>
        <begin position="133"/>
        <end position="143"/>
    </location>
</feature>
<dbReference type="EMBL" id="UZAH01029233">
    <property type="protein sequence ID" value="VDP04998.1"/>
    <property type="molecule type" value="Genomic_DNA"/>
</dbReference>
<evidence type="ECO:0000259" key="2">
    <source>
        <dbReference type="Pfam" id="PF13087"/>
    </source>
</evidence>
<evidence type="ECO:0000256" key="1">
    <source>
        <dbReference type="SAM" id="MobiDB-lite"/>
    </source>
</evidence>
<dbReference type="Pfam" id="PF13087">
    <property type="entry name" value="AAA_12"/>
    <property type="match status" value="1"/>
</dbReference>
<feature type="region of interest" description="Disordered" evidence="1">
    <location>
        <begin position="116"/>
        <end position="146"/>
    </location>
</feature>
<feature type="region of interest" description="Disordered" evidence="1">
    <location>
        <begin position="217"/>
        <end position="240"/>
    </location>
</feature>
<evidence type="ECO:0000313" key="4">
    <source>
        <dbReference type="Proteomes" id="UP000050761"/>
    </source>
</evidence>
<protein>
    <submittedName>
        <fullName evidence="5">AAA_12 domain-containing protein</fullName>
    </submittedName>
</protein>
<dbReference type="WBParaSite" id="HPBE_0001611501-mRNA-1">
    <property type="protein sequence ID" value="HPBE_0001611501-mRNA-1"/>
    <property type="gene ID" value="HPBE_0001611501"/>
</dbReference>
<proteinExistence type="predicted"/>
<dbReference type="Gene3D" id="3.40.50.300">
    <property type="entry name" value="P-loop containing nucleotide triphosphate hydrolases"/>
    <property type="match status" value="1"/>
</dbReference>
<dbReference type="InterPro" id="IPR027417">
    <property type="entry name" value="P-loop_NTPase"/>
</dbReference>
<organism evidence="3">
    <name type="scientific">Heligmosomoides polygyrus</name>
    <name type="common">Parasitic roundworm</name>
    <dbReference type="NCBI Taxonomy" id="6339"/>
    <lineage>
        <taxon>Eukaryota</taxon>
        <taxon>Metazoa</taxon>
        <taxon>Ecdysozoa</taxon>
        <taxon>Nematoda</taxon>
        <taxon>Chromadorea</taxon>
        <taxon>Rhabditida</taxon>
        <taxon>Rhabditina</taxon>
        <taxon>Rhabditomorpha</taxon>
        <taxon>Strongyloidea</taxon>
        <taxon>Heligmosomidae</taxon>
        <taxon>Heligmosomoides</taxon>
    </lineage>
</organism>
<dbReference type="AlphaFoldDB" id="A0A3P8B5K6"/>